<reference evidence="2" key="1">
    <citation type="journal article" date="2007" name="Nature">
        <title>The grapevine genome sequence suggests ancestral hexaploidization in major angiosperm phyla.</title>
        <authorList>
            <consortium name="The French-Italian Public Consortium for Grapevine Genome Characterization."/>
            <person name="Jaillon O."/>
            <person name="Aury J.-M."/>
            <person name="Noel B."/>
            <person name="Policriti A."/>
            <person name="Clepet C."/>
            <person name="Casagrande A."/>
            <person name="Choisne N."/>
            <person name="Aubourg S."/>
            <person name="Vitulo N."/>
            <person name="Jubin C."/>
            <person name="Vezzi A."/>
            <person name="Legeai F."/>
            <person name="Hugueney P."/>
            <person name="Dasilva C."/>
            <person name="Horner D."/>
            <person name="Mica E."/>
            <person name="Jublot D."/>
            <person name="Poulain J."/>
            <person name="Bruyere C."/>
            <person name="Billault A."/>
            <person name="Segurens B."/>
            <person name="Gouyvenoux M."/>
            <person name="Ugarte E."/>
            <person name="Cattonaro F."/>
            <person name="Anthouard V."/>
            <person name="Vico V."/>
            <person name="Del Fabbro C."/>
            <person name="Alaux M."/>
            <person name="Di Gaspero G."/>
            <person name="Dumas V."/>
            <person name="Felice N."/>
            <person name="Paillard S."/>
            <person name="Juman I."/>
            <person name="Moroldo M."/>
            <person name="Scalabrin S."/>
            <person name="Canaguier A."/>
            <person name="Le Clainche I."/>
            <person name="Malacrida G."/>
            <person name="Durand E."/>
            <person name="Pesole G."/>
            <person name="Laucou V."/>
            <person name="Chatelet P."/>
            <person name="Merdinoglu D."/>
            <person name="Delledonne M."/>
            <person name="Pezzotti M."/>
            <person name="Lecharny A."/>
            <person name="Scarpelli C."/>
            <person name="Artiguenave F."/>
            <person name="Pe M.E."/>
            <person name="Valle G."/>
            <person name="Morgante M."/>
            <person name="Caboche M."/>
            <person name="Adam-Blondon A.-F."/>
            <person name="Weissenbach J."/>
            <person name="Quetier F."/>
            <person name="Wincker P."/>
        </authorList>
    </citation>
    <scope>NUCLEOTIDE SEQUENCE [LARGE SCALE GENOMIC DNA]</scope>
    <source>
        <strain evidence="2">cv. Pinot noir / PN40024</strain>
    </source>
</reference>
<accession>F6HZ44</accession>
<protein>
    <submittedName>
        <fullName evidence="1">Uncharacterized protein</fullName>
    </submittedName>
</protein>
<dbReference type="HOGENOM" id="CLU_3280615_0_0_1"/>
<dbReference type="EMBL" id="FN596502">
    <property type="protein sequence ID" value="CCB59959.1"/>
    <property type="molecule type" value="Genomic_DNA"/>
</dbReference>
<keyword evidence="2" id="KW-1185">Reference proteome</keyword>
<evidence type="ECO:0000313" key="2">
    <source>
        <dbReference type="Proteomes" id="UP000009183"/>
    </source>
</evidence>
<gene>
    <name evidence="1" type="ordered locus">VIT_07s0005g00350</name>
</gene>
<dbReference type="PaxDb" id="29760-VIT_07s0005g00350.t01"/>
<dbReference type="AlphaFoldDB" id="F6HZ44"/>
<dbReference type="InParanoid" id="F6HZ44"/>
<evidence type="ECO:0000313" key="1">
    <source>
        <dbReference type="EMBL" id="CCB59959.1"/>
    </source>
</evidence>
<organism evidence="1 2">
    <name type="scientific">Vitis vinifera</name>
    <name type="common">Grape</name>
    <dbReference type="NCBI Taxonomy" id="29760"/>
    <lineage>
        <taxon>Eukaryota</taxon>
        <taxon>Viridiplantae</taxon>
        <taxon>Streptophyta</taxon>
        <taxon>Embryophyta</taxon>
        <taxon>Tracheophyta</taxon>
        <taxon>Spermatophyta</taxon>
        <taxon>Magnoliopsida</taxon>
        <taxon>eudicotyledons</taxon>
        <taxon>Gunneridae</taxon>
        <taxon>Pentapetalae</taxon>
        <taxon>rosids</taxon>
        <taxon>Vitales</taxon>
        <taxon>Vitaceae</taxon>
        <taxon>Viteae</taxon>
        <taxon>Vitis</taxon>
    </lineage>
</organism>
<sequence>MGEILVLKGEHFFLSPRTHAWNLRLPLPLCLSQALRAASKD</sequence>
<dbReference type="Proteomes" id="UP000009183">
    <property type="component" value="Chromosome 7"/>
</dbReference>
<proteinExistence type="predicted"/>
<name>F6HZ44_VITVI</name>